<dbReference type="Proteomes" id="UP001157974">
    <property type="component" value="Unassembled WGS sequence"/>
</dbReference>
<comment type="caution">
    <text evidence="1">The sequence shown here is derived from an EMBL/GenBank/DDBJ whole genome shotgun (WGS) entry which is preliminary data.</text>
</comment>
<protein>
    <recommendedName>
        <fullName evidence="3">Calmodulin</fullName>
    </recommendedName>
</protein>
<keyword evidence="2" id="KW-1185">Reference proteome</keyword>
<evidence type="ECO:0000313" key="1">
    <source>
        <dbReference type="EMBL" id="KAJ8906472.1"/>
    </source>
</evidence>
<sequence length="188" mass="21101">MMETEVVVDADCESDLLCLVGVPLTDGMREDAGVSDEAKEYVHDVFALMTAGNGMMNVRNIPNVMEAIELGLSREEKRRVAMRFGHRKQIGIDDLMFVVDQKLLAESQRRVMSKVYECMAANTDVGISEGDLSRINADFERELTDDQITGMIQSTGRKRQGHVTFSEFMHALESTTKVMFAKTRTLVQ</sequence>
<dbReference type="SUPFAM" id="SSF47473">
    <property type="entry name" value="EF-hand"/>
    <property type="match status" value="1"/>
</dbReference>
<dbReference type="AlphaFoldDB" id="A0AAV8UZH3"/>
<name>A0AAV8UZH3_9RHOD</name>
<gene>
    <name evidence="1" type="ORF">NDN08_002965</name>
</gene>
<dbReference type="InterPro" id="IPR011992">
    <property type="entry name" value="EF-hand-dom_pair"/>
</dbReference>
<accession>A0AAV8UZH3</accession>
<reference evidence="1 2" key="1">
    <citation type="journal article" date="2023" name="Nat. Commun.">
        <title>Origin of minicircular mitochondrial genomes in red algae.</title>
        <authorList>
            <person name="Lee Y."/>
            <person name="Cho C.H."/>
            <person name="Lee Y.M."/>
            <person name="Park S.I."/>
            <person name="Yang J.H."/>
            <person name="West J.A."/>
            <person name="Bhattacharya D."/>
            <person name="Yoon H.S."/>
        </authorList>
    </citation>
    <scope>NUCLEOTIDE SEQUENCE [LARGE SCALE GENOMIC DNA]</scope>
    <source>
        <strain evidence="1 2">CCMP1338</strain>
        <tissue evidence="1">Whole cell</tissue>
    </source>
</reference>
<dbReference type="Gene3D" id="1.10.238.10">
    <property type="entry name" value="EF-hand"/>
    <property type="match status" value="1"/>
</dbReference>
<evidence type="ECO:0008006" key="3">
    <source>
        <dbReference type="Google" id="ProtNLM"/>
    </source>
</evidence>
<evidence type="ECO:0000313" key="2">
    <source>
        <dbReference type="Proteomes" id="UP001157974"/>
    </source>
</evidence>
<proteinExistence type="predicted"/>
<organism evidence="1 2">
    <name type="scientific">Rhodosorus marinus</name>
    <dbReference type="NCBI Taxonomy" id="101924"/>
    <lineage>
        <taxon>Eukaryota</taxon>
        <taxon>Rhodophyta</taxon>
        <taxon>Stylonematophyceae</taxon>
        <taxon>Stylonematales</taxon>
        <taxon>Stylonemataceae</taxon>
        <taxon>Rhodosorus</taxon>
    </lineage>
</organism>
<dbReference type="EMBL" id="JAMWBK010000003">
    <property type="protein sequence ID" value="KAJ8906472.1"/>
    <property type="molecule type" value="Genomic_DNA"/>
</dbReference>